<reference evidence="4" key="1">
    <citation type="submission" date="2019-02" db="EMBL/GenBank/DDBJ databases">
        <title>Isolation and characterization of a meiosis checkpoint gene p33 from the RINGO/SPEEDY family in the lion-paw scallop Nodipecten subnodosus and its expression during gametogenesis of diploids and triploids.</title>
        <authorList>
            <person name="Ibarra A.M."/>
            <person name="Lopez-Flores J.V."/>
            <person name="Gomez-Anduro G.A."/>
            <person name="Ventura-Lopez C."/>
            <person name="Galindo-Torres P.E."/>
        </authorList>
    </citation>
    <scope>NUCLEOTIDE SEQUENCE</scope>
</reference>
<accession>A0A7M4C2Y2</accession>
<dbReference type="GO" id="GO:0019901">
    <property type="term" value="F:protein kinase binding"/>
    <property type="evidence" value="ECO:0007669"/>
    <property type="project" value="InterPro"/>
</dbReference>
<comment type="similarity">
    <text evidence="1">Belongs to the Speedy/Ringo family.</text>
</comment>
<evidence type="ECO:0000256" key="1">
    <source>
        <dbReference type="ARBA" id="ARBA00010932"/>
    </source>
</evidence>
<dbReference type="InterPro" id="IPR052316">
    <property type="entry name" value="Speedy-Ringo_regulator"/>
</dbReference>
<feature type="region of interest" description="Disordered" evidence="3">
    <location>
        <begin position="164"/>
        <end position="188"/>
    </location>
</feature>
<evidence type="ECO:0000256" key="2">
    <source>
        <dbReference type="ARBA" id="ARBA00023306"/>
    </source>
</evidence>
<evidence type="ECO:0000256" key="3">
    <source>
        <dbReference type="SAM" id="MobiDB-lite"/>
    </source>
</evidence>
<organism evidence="4">
    <name type="scientific">Nodipecten subnodosus</name>
    <dbReference type="NCBI Taxonomy" id="330909"/>
    <lineage>
        <taxon>Eukaryota</taxon>
        <taxon>Metazoa</taxon>
        <taxon>Spiralia</taxon>
        <taxon>Lophotrochozoa</taxon>
        <taxon>Mollusca</taxon>
        <taxon>Bivalvia</taxon>
        <taxon>Autobranchia</taxon>
        <taxon>Pteriomorphia</taxon>
        <taxon>Pectinida</taxon>
        <taxon>Pectinoidea</taxon>
        <taxon>Pectinidae</taxon>
        <taxon>Nodipecten</taxon>
    </lineage>
</organism>
<evidence type="ECO:0000313" key="4">
    <source>
        <dbReference type="EMBL" id="QFR07761.1"/>
    </source>
</evidence>
<dbReference type="Pfam" id="PF11357">
    <property type="entry name" value="Spy1"/>
    <property type="match status" value="1"/>
</dbReference>
<name>A0A7M4C2Y2_9BIVA</name>
<dbReference type="PANTHER" id="PTHR31545">
    <property type="entry name" value="SEEDY PROTEIN A/C FAMILY MEMBER"/>
    <property type="match status" value="1"/>
</dbReference>
<dbReference type="PANTHER" id="PTHR31545:SF5">
    <property type="entry name" value="SPEEDY PROTEIN A"/>
    <property type="match status" value="1"/>
</dbReference>
<dbReference type="EMBL" id="MK541942">
    <property type="protein sequence ID" value="QFR07761.1"/>
    <property type="molecule type" value="mRNA"/>
</dbReference>
<proteinExistence type="evidence at transcript level"/>
<dbReference type="AlphaFoldDB" id="A0A7M4C2Y2"/>
<protein>
    <submittedName>
        <fullName evidence="4">Speedy protein</fullName>
    </submittedName>
</protein>
<keyword evidence="2" id="KW-0131">Cell cycle</keyword>
<sequence>MKCSTNRPMPISEVNQSTQQCFVVKEREMTAFFKLMNDEHLQDFLYMDKCKRISDKYLIAMVFAFFKRAQLKIREYTKMNFFIGLYLANDMEEDDEEAKYEIFPWALGHKWRDRFPRFLRRRDLFWAKIGYKAVVSKRCCEEIMEIDKESLLWMRNRPLHHGGAVRSYNKDPDDDGITSESKNLKRHQGPFQTATKLTMAINSPGMFYATIKFYLSKNTIQNCENKIFFFRNAPCTLRGYHCLYHMLYRECIQRYLNRYILYRMLYREPIQRYLNRYILYRMLYREPIQRYLNRYILYSMLYRGRIHRYSNRYILYRIFYREYIERYLNRFLIRIPFN</sequence>
<dbReference type="InterPro" id="IPR020984">
    <property type="entry name" value="Speedy"/>
</dbReference>